<dbReference type="CDD" id="cd16917">
    <property type="entry name" value="HATPase_UhpB-NarQ-NarX-like"/>
    <property type="match status" value="1"/>
</dbReference>
<evidence type="ECO:0000259" key="10">
    <source>
        <dbReference type="Pfam" id="PF02518"/>
    </source>
</evidence>
<dbReference type="SUPFAM" id="SSF55874">
    <property type="entry name" value="ATPase domain of HSP90 chaperone/DNA topoisomerase II/histidine kinase"/>
    <property type="match status" value="1"/>
</dbReference>
<name>A0A1Q2HY08_9CORY</name>
<dbReference type="PANTHER" id="PTHR24421">
    <property type="entry name" value="NITRATE/NITRITE SENSOR PROTEIN NARX-RELATED"/>
    <property type="match status" value="1"/>
</dbReference>
<keyword evidence="3" id="KW-0597">Phosphoprotein</keyword>
<keyword evidence="6 12" id="KW-0418">Kinase</keyword>
<dbReference type="InterPro" id="IPR011712">
    <property type="entry name" value="Sig_transdc_His_kin_sub3_dim/P"/>
</dbReference>
<comment type="catalytic activity">
    <reaction evidence="1">
        <text>ATP + protein L-histidine = ADP + protein N-phospho-L-histidine.</text>
        <dbReference type="EC" id="2.7.13.3"/>
    </reaction>
</comment>
<keyword evidence="5" id="KW-0547">Nucleotide-binding</keyword>
<evidence type="ECO:0000313" key="12">
    <source>
        <dbReference type="EMBL" id="AQQ15713.1"/>
    </source>
</evidence>
<dbReference type="EMBL" id="CP019688">
    <property type="protein sequence ID" value="AQQ15713.1"/>
    <property type="molecule type" value="Genomic_DNA"/>
</dbReference>
<evidence type="ECO:0000313" key="13">
    <source>
        <dbReference type="Proteomes" id="UP000217209"/>
    </source>
</evidence>
<evidence type="ECO:0000259" key="11">
    <source>
        <dbReference type="Pfam" id="PF07730"/>
    </source>
</evidence>
<dbReference type="PANTHER" id="PTHR24421:SF10">
    <property type="entry name" value="NITRATE_NITRITE SENSOR PROTEIN NARQ"/>
    <property type="match status" value="1"/>
</dbReference>
<reference evidence="12 13" key="1">
    <citation type="submission" date="2016-12" db="EMBL/GenBank/DDBJ databases">
        <authorList>
            <person name="Song W.-J."/>
            <person name="Kurnit D.M."/>
        </authorList>
    </citation>
    <scope>NUCLEOTIDE SEQUENCE [LARGE SCALE GENOMIC DNA]</scope>
    <source>
        <strain evidence="12 13">DSM 30827</strain>
    </source>
</reference>
<protein>
    <recommendedName>
        <fullName evidence="2">histidine kinase</fullName>
        <ecNumber evidence="2">2.7.13.3</ecNumber>
    </recommendedName>
</protein>
<dbReference type="GO" id="GO:0016020">
    <property type="term" value="C:membrane"/>
    <property type="evidence" value="ECO:0007669"/>
    <property type="project" value="InterPro"/>
</dbReference>
<dbReference type="InterPro" id="IPR003594">
    <property type="entry name" value="HATPase_dom"/>
</dbReference>
<sequence length="409" mass="43516">MVEQLAERVKARPLAWGGLVALLAYPLVAIGALARYPLAHEWPILLLALAFTLPLVFLFVFPELTVALSAPALIGQVVLGRVAESGDLTSGNVVPLMGLCVIAAHRDPKRTRWWTAAAVLAMTAHTWFRWNSSTDRPARTIVEWILDPIPVLLISAVPVLGAVLLGVVIRMQGERAAMLTAQAAQAERDRHLTTQLAVEQERSRIAADLHDILAHSLSVIAVQTDAAAHVLKHSPAAPPAARDAVTAAHDAAVHALQETRALVRAVGAPPEDHTPQPTLSQLPELVRSCDPAGNRFELHSTVDLAEIQLAPSAQVALYRIVQESLTNVMRHAGEDAQAQVRVTEHAGQVRVEVVDNGKAPQLDGARGRGIANMTQRARSAGGELSAGPRPEGGFAVVAQVPLAVSEGAL</sequence>
<evidence type="ECO:0000256" key="8">
    <source>
        <dbReference type="ARBA" id="ARBA00023012"/>
    </source>
</evidence>
<dbReference type="GO" id="GO:0046983">
    <property type="term" value="F:protein dimerization activity"/>
    <property type="evidence" value="ECO:0007669"/>
    <property type="project" value="InterPro"/>
</dbReference>
<feature type="transmembrane region" description="Helical" evidence="9">
    <location>
        <begin position="42"/>
        <end position="61"/>
    </location>
</feature>
<keyword evidence="9" id="KW-0472">Membrane</keyword>
<dbReference type="OrthoDB" id="227596at2"/>
<dbReference type="GO" id="GO:0005524">
    <property type="term" value="F:ATP binding"/>
    <property type="evidence" value="ECO:0007669"/>
    <property type="project" value="UniProtKB-KW"/>
</dbReference>
<dbReference type="Pfam" id="PF02518">
    <property type="entry name" value="HATPase_c"/>
    <property type="match status" value="1"/>
</dbReference>
<evidence type="ECO:0000256" key="9">
    <source>
        <dbReference type="SAM" id="Phobius"/>
    </source>
</evidence>
<evidence type="ECO:0000256" key="5">
    <source>
        <dbReference type="ARBA" id="ARBA00022741"/>
    </source>
</evidence>
<keyword evidence="13" id="KW-1185">Reference proteome</keyword>
<dbReference type="GO" id="GO:0000155">
    <property type="term" value="F:phosphorelay sensor kinase activity"/>
    <property type="evidence" value="ECO:0007669"/>
    <property type="project" value="InterPro"/>
</dbReference>
<feature type="transmembrane region" description="Helical" evidence="9">
    <location>
        <begin position="113"/>
        <end position="130"/>
    </location>
</feature>
<dbReference type="KEGG" id="cgv:CGLAU_08790"/>
<evidence type="ECO:0000256" key="7">
    <source>
        <dbReference type="ARBA" id="ARBA00022840"/>
    </source>
</evidence>
<evidence type="ECO:0000256" key="3">
    <source>
        <dbReference type="ARBA" id="ARBA00022553"/>
    </source>
</evidence>
<dbReference type="EC" id="2.7.13.3" evidence="2"/>
<organism evidence="12 13">
    <name type="scientific">Corynebacterium glaucum</name>
    <dbReference type="NCBI Taxonomy" id="187491"/>
    <lineage>
        <taxon>Bacteria</taxon>
        <taxon>Bacillati</taxon>
        <taxon>Actinomycetota</taxon>
        <taxon>Actinomycetes</taxon>
        <taxon>Mycobacteriales</taxon>
        <taxon>Corynebacteriaceae</taxon>
        <taxon>Corynebacterium</taxon>
    </lineage>
</organism>
<proteinExistence type="predicted"/>
<feature type="domain" description="Signal transduction histidine kinase subgroup 3 dimerisation and phosphoacceptor" evidence="11">
    <location>
        <begin position="201"/>
        <end position="267"/>
    </location>
</feature>
<gene>
    <name evidence="12" type="primary">liaS2</name>
    <name evidence="12" type="ORF">CGLAU_08790</name>
</gene>
<dbReference type="Gene3D" id="1.20.5.1930">
    <property type="match status" value="1"/>
</dbReference>
<dbReference type="Gene3D" id="3.30.565.10">
    <property type="entry name" value="Histidine kinase-like ATPase, C-terminal domain"/>
    <property type="match status" value="1"/>
</dbReference>
<evidence type="ECO:0000256" key="4">
    <source>
        <dbReference type="ARBA" id="ARBA00022679"/>
    </source>
</evidence>
<evidence type="ECO:0000256" key="1">
    <source>
        <dbReference type="ARBA" id="ARBA00000085"/>
    </source>
</evidence>
<dbReference type="Pfam" id="PF07730">
    <property type="entry name" value="HisKA_3"/>
    <property type="match status" value="1"/>
</dbReference>
<accession>A0A1Q2HY08</accession>
<keyword evidence="9" id="KW-1133">Transmembrane helix</keyword>
<feature type="domain" description="Histidine kinase/HSP90-like ATPase" evidence="10">
    <location>
        <begin position="314"/>
        <end position="403"/>
    </location>
</feature>
<evidence type="ECO:0000256" key="2">
    <source>
        <dbReference type="ARBA" id="ARBA00012438"/>
    </source>
</evidence>
<feature type="transmembrane region" description="Helical" evidence="9">
    <location>
        <begin position="14"/>
        <end position="36"/>
    </location>
</feature>
<keyword evidence="4 12" id="KW-0808">Transferase</keyword>
<evidence type="ECO:0000256" key="6">
    <source>
        <dbReference type="ARBA" id="ARBA00022777"/>
    </source>
</evidence>
<keyword evidence="8" id="KW-0902">Two-component regulatory system</keyword>
<dbReference type="AlphaFoldDB" id="A0A1Q2HY08"/>
<keyword evidence="9" id="KW-0812">Transmembrane</keyword>
<feature type="transmembrane region" description="Helical" evidence="9">
    <location>
        <begin position="150"/>
        <end position="169"/>
    </location>
</feature>
<dbReference type="InterPro" id="IPR036890">
    <property type="entry name" value="HATPase_C_sf"/>
</dbReference>
<keyword evidence="7" id="KW-0067">ATP-binding</keyword>
<dbReference type="RefSeq" id="WP_095660364.1">
    <property type="nucleotide sequence ID" value="NZ_CP019688.1"/>
</dbReference>
<dbReference type="InterPro" id="IPR050482">
    <property type="entry name" value="Sensor_HK_TwoCompSys"/>
</dbReference>
<dbReference type="Proteomes" id="UP000217209">
    <property type="component" value="Chromosome"/>
</dbReference>